<dbReference type="EMBL" id="OX458333">
    <property type="protein sequence ID" value="CAI8912422.1"/>
    <property type="molecule type" value="Genomic_DNA"/>
</dbReference>
<feature type="transmembrane region" description="Helical" evidence="5">
    <location>
        <begin position="120"/>
        <end position="150"/>
    </location>
</feature>
<evidence type="ECO:0000313" key="8">
    <source>
        <dbReference type="Proteomes" id="UP001162030"/>
    </source>
</evidence>
<feature type="transmembrane region" description="Helical" evidence="5">
    <location>
        <begin position="73"/>
        <end position="91"/>
    </location>
</feature>
<reference evidence="7 8" key="1">
    <citation type="submission" date="2023-03" db="EMBL/GenBank/DDBJ databases">
        <authorList>
            <person name="Pearce D."/>
        </authorList>
    </citation>
    <scope>NUCLEOTIDE SEQUENCE [LARGE SCALE GENOMIC DNA]</scope>
    <source>
        <strain evidence="7">Msz</strain>
    </source>
</reference>
<name>A0ABM9I5U9_9GAMM</name>
<dbReference type="InterPro" id="IPR009915">
    <property type="entry name" value="NnrU_dom"/>
</dbReference>
<dbReference type="Pfam" id="PF07298">
    <property type="entry name" value="NnrU"/>
    <property type="match status" value="1"/>
</dbReference>
<sequence>MIQLTFAAAFFVGIHFLIAGTRWRDRLITRYGERIYRGGFSILSLAGLVWLIYAYRQAPYIETWGQLQWFKPIAAFLMLIAFILAVAGVTTPNPTAVDGEPLLYEAEPAQGMLRITRHPFLWGIALWAAVHLIANGDAAALVLFGSFLILTLGGTRSIDTKRQRQFGDRWAKFAAATSNIPFYAILERRNRLEWAEIGWWRIALALVLYFALMHFHSSLFGVSPLF</sequence>
<comment type="subcellular location">
    <subcellularLocation>
        <location evidence="1">Membrane</location>
        <topology evidence="1">Multi-pass membrane protein</topology>
    </subcellularLocation>
</comment>
<evidence type="ECO:0000313" key="7">
    <source>
        <dbReference type="EMBL" id="CAI8912422.1"/>
    </source>
</evidence>
<evidence type="ECO:0000256" key="1">
    <source>
        <dbReference type="ARBA" id="ARBA00004141"/>
    </source>
</evidence>
<accession>A0ABM9I5U9</accession>
<organism evidence="7 8">
    <name type="scientific">Methylocaldum szegediense</name>
    <dbReference type="NCBI Taxonomy" id="73780"/>
    <lineage>
        <taxon>Bacteria</taxon>
        <taxon>Pseudomonadati</taxon>
        <taxon>Pseudomonadota</taxon>
        <taxon>Gammaproteobacteria</taxon>
        <taxon>Methylococcales</taxon>
        <taxon>Methylococcaceae</taxon>
        <taxon>Methylocaldum</taxon>
    </lineage>
</organism>
<evidence type="ECO:0000256" key="5">
    <source>
        <dbReference type="SAM" id="Phobius"/>
    </source>
</evidence>
<evidence type="ECO:0000256" key="3">
    <source>
        <dbReference type="ARBA" id="ARBA00022989"/>
    </source>
</evidence>
<protein>
    <submittedName>
        <fullName evidence="7">Membrane protein</fullName>
    </submittedName>
</protein>
<feature type="transmembrane region" description="Helical" evidence="5">
    <location>
        <begin position="35"/>
        <end position="53"/>
    </location>
</feature>
<feature type="domain" description="NnrU" evidence="6">
    <location>
        <begin position="4"/>
        <end position="224"/>
    </location>
</feature>
<keyword evidence="4 5" id="KW-0472">Membrane</keyword>
<evidence type="ECO:0000256" key="4">
    <source>
        <dbReference type="ARBA" id="ARBA00023136"/>
    </source>
</evidence>
<evidence type="ECO:0000259" key="6">
    <source>
        <dbReference type="Pfam" id="PF07298"/>
    </source>
</evidence>
<dbReference type="Gene3D" id="1.20.120.1630">
    <property type="match status" value="1"/>
</dbReference>
<keyword evidence="8" id="KW-1185">Reference proteome</keyword>
<feature type="transmembrane region" description="Helical" evidence="5">
    <location>
        <begin position="198"/>
        <end position="216"/>
    </location>
</feature>
<keyword evidence="3 5" id="KW-1133">Transmembrane helix</keyword>
<evidence type="ECO:0000256" key="2">
    <source>
        <dbReference type="ARBA" id="ARBA00022692"/>
    </source>
</evidence>
<dbReference type="RefSeq" id="WP_026609248.1">
    <property type="nucleotide sequence ID" value="NZ_OX458333.1"/>
</dbReference>
<keyword evidence="2 5" id="KW-0812">Transmembrane</keyword>
<feature type="transmembrane region" description="Helical" evidence="5">
    <location>
        <begin position="6"/>
        <end position="23"/>
    </location>
</feature>
<dbReference type="Proteomes" id="UP001162030">
    <property type="component" value="Chromosome"/>
</dbReference>
<gene>
    <name evidence="7" type="ORF">MSZNOR_3669</name>
</gene>
<proteinExistence type="predicted"/>